<protein>
    <recommendedName>
        <fullName evidence="4">Lipoprotein</fullName>
    </recommendedName>
</protein>
<proteinExistence type="predicted"/>
<dbReference type="PROSITE" id="PS51257">
    <property type="entry name" value="PROKAR_LIPOPROTEIN"/>
    <property type="match status" value="1"/>
</dbReference>
<dbReference type="AlphaFoldDB" id="A0A6P1CPH0"/>
<reference evidence="2 3" key="1">
    <citation type="submission" date="2020-01" db="EMBL/GenBank/DDBJ databases">
        <title>Genetics and antimicrobial susceptibilities of Nocardia species isolated from the soil; a comparison with species isolated from humans.</title>
        <authorList>
            <person name="Carrasco G."/>
            <person name="Monzon S."/>
            <person name="Sansegundo M."/>
            <person name="Garcia E."/>
            <person name="Garrido N."/>
            <person name="Medina M.J."/>
            <person name="Villalon P."/>
            <person name="Ramirez-Arocha A.C."/>
            <person name="Jimenez P."/>
            <person name="Cuesta I."/>
            <person name="Valdezate S."/>
        </authorList>
    </citation>
    <scope>NUCLEOTIDE SEQUENCE [LARGE SCALE GENOMIC DNA]</scope>
    <source>
        <strain evidence="2 3">CNM20110626</strain>
    </source>
</reference>
<feature type="signal peptide" evidence="1">
    <location>
        <begin position="1"/>
        <end position="22"/>
    </location>
</feature>
<evidence type="ECO:0000313" key="3">
    <source>
        <dbReference type="Proteomes" id="UP000471166"/>
    </source>
</evidence>
<evidence type="ECO:0000256" key="1">
    <source>
        <dbReference type="SAM" id="SignalP"/>
    </source>
</evidence>
<dbReference type="RefSeq" id="WP_163845143.1">
    <property type="nucleotide sequence ID" value="NZ_JAAGVB010000020.1"/>
</dbReference>
<comment type="caution">
    <text evidence="2">The sequence shown here is derived from an EMBL/GenBank/DDBJ whole genome shotgun (WGS) entry which is preliminary data.</text>
</comment>
<gene>
    <name evidence="2" type="ORF">GV791_14660</name>
</gene>
<organism evidence="2 3">
    <name type="scientific">Nocardia cyriacigeorgica</name>
    <dbReference type="NCBI Taxonomy" id="135487"/>
    <lineage>
        <taxon>Bacteria</taxon>
        <taxon>Bacillati</taxon>
        <taxon>Actinomycetota</taxon>
        <taxon>Actinomycetes</taxon>
        <taxon>Mycobacteriales</taxon>
        <taxon>Nocardiaceae</taxon>
        <taxon>Nocardia</taxon>
    </lineage>
</organism>
<name>A0A6P1CPH0_9NOCA</name>
<evidence type="ECO:0008006" key="4">
    <source>
        <dbReference type="Google" id="ProtNLM"/>
    </source>
</evidence>
<sequence length="140" mass="14717">MFKLKRTALIVAAGVAVLGLTACDPSSTVDGIATPTSSVHEVAAPETRPQWPAIPTEVPVEDPYSTDGAWFIGSEIAPGDYRVIPTSEFGGGWKLCATIQCEIGAPGFIDNAFVTNRGYVTIPADALLIELTNVRLEAVA</sequence>
<dbReference type="Proteomes" id="UP000471166">
    <property type="component" value="Unassembled WGS sequence"/>
</dbReference>
<feature type="chain" id="PRO_5038688153" description="Lipoprotein" evidence="1">
    <location>
        <begin position="23"/>
        <end position="140"/>
    </location>
</feature>
<evidence type="ECO:0000313" key="2">
    <source>
        <dbReference type="EMBL" id="NEW33797.1"/>
    </source>
</evidence>
<accession>A0A6P1CPH0</accession>
<keyword evidence="1" id="KW-0732">Signal</keyword>
<dbReference type="EMBL" id="JAAGVB010000020">
    <property type="protein sequence ID" value="NEW33797.1"/>
    <property type="molecule type" value="Genomic_DNA"/>
</dbReference>